<keyword evidence="5" id="KW-1003">Cell membrane</keyword>
<gene>
    <name evidence="16" type="ORF">C2E15_00135</name>
</gene>
<dbReference type="InterPro" id="IPR011527">
    <property type="entry name" value="ABC1_TM_dom"/>
</dbReference>
<dbReference type="Pfam" id="PF00664">
    <property type="entry name" value="ABC_membrane"/>
    <property type="match status" value="1"/>
</dbReference>
<dbReference type="EC" id="7.6.2.2" evidence="3"/>
<dbReference type="GO" id="GO:0016887">
    <property type="term" value="F:ATP hydrolysis activity"/>
    <property type="evidence" value="ECO:0007669"/>
    <property type="project" value="InterPro"/>
</dbReference>
<reference evidence="16 17" key="1">
    <citation type="submission" date="2018-01" db="EMBL/GenBank/DDBJ databases">
        <title>Complete and assembled Genome of Pantoea gaviniae DSM22758T.</title>
        <authorList>
            <person name="Stevens M.J.A."/>
            <person name="Zurfluh K."/>
            <person name="Stephan R."/>
        </authorList>
    </citation>
    <scope>NUCLEOTIDE SEQUENCE [LARGE SCALE GENOMIC DNA]</scope>
    <source>
        <strain evidence="16 17">DSM 22758</strain>
    </source>
</reference>
<feature type="transmembrane region" description="Helical" evidence="12">
    <location>
        <begin position="285"/>
        <end position="304"/>
    </location>
</feature>
<evidence type="ECO:0000256" key="8">
    <source>
        <dbReference type="ARBA" id="ARBA00022840"/>
    </source>
</evidence>
<evidence type="ECO:0000256" key="6">
    <source>
        <dbReference type="ARBA" id="ARBA00022692"/>
    </source>
</evidence>
<evidence type="ECO:0000256" key="7">
    <source>
        <dbReference type="ARBA" id="ARBA00022741"/>
    </source>
</evidence>
<dbReference type="InterPro" id="IPR039421">
    <property type="entry name" value="Type_1_exporter"/>
</dbReference>
<dbReference type="SUPFAM" id="SSF52540">
    <property type="entry name" value="P-loop containing nucleoside triphosphate hydrolases"/>
    <property type="match status" value="1"/>
</dbReference>
<proteinExistence type="inferred from homology"/>
<evidence type="ECO:0000256" key="4">
    <source>
        <dbReference type="ARBA" id="ARBA00022448"/>
    </source>
</evidence>
<keyword evidence="7" id="KW-0547">Nucleotide-binding</keyword>
<evidence type="ECO:0000256" key="10">
    <source>
        <dbReference type="ARBA" id="ARBA00023136"/>
    </source>
</evidence>
<dbReference type="InterPro" id="IPR036640">
    <property type="entry name" value="ABC1_TM_sf"/>
</dbReference>
<dbReference type="CDD" id="cd03246">
    <property type="entry name" value="ABCC_Protease_Secretion"/>
    <property type="match status" value="1"/>
</dbReference>
<dbReference type="RefSeq" id="WP_104955600.1">
    <property type="nucleotide sequence ID" value="NZ_CP026377.1"/>
</dbReference>
<comment type="similarity">
    <text evidence="2">Belongs to the ABC transporter superfamily. Drug exporter-2 (TC 3.A.1.117) family.</text>
</comment>
<keyword evidence="6 12" id="KW-0812">Transmembrane</keyword>
<evidence type="ECO:0000256" key="9">
    <source>
        <dbReference type="ARBA" id="ARBA00022989"/>
    </source>
</evidence>
<feature type="domain" description="Peptidase C39" evidence="15">
    <location>
        <begin position="20"/>
        <end position="139"/>
    </location>
</feature>
<evidence type="ECO:0000256" key="1">
    <source>
        <dbReference type="ARBA" id="ARBA00004651"/>
    </source>
</evidence>
<evidence type="ECO:0000313" key="16">
    <source>
        <dbReference type="EMBL" id="AUX91655.1"/>
    </source>
</evidence>
<dbReference type="Pfam" id="PF03412">
    <property type="entry name" value="Peptidase_C39"/>
    <property type="match status" value="1"/>
</dbReference>
<evidence type="ECO:0000256" key="2">
    <source>
        <dbReference type="ARBA" id="ARBA00006526"/>
    </source>
</evidence>
<keyword evidence="10 12" id="KW-0472">Membrane</keyword>
<dbReference type="SUPFAM" id="SSF90123">
    <property type="entry name" value="ABC transporter transmembrane region"/>
    <property type="match status" value="1"/>
</dbReference>
<feature type="domain" description="ABC transmembrane type-1" evidence="14">
    <location>
        <begin position="173"/>
        <end position="452"/>
    </location>
</feature>
<evidence type="ECO:0000256" key="3">
    <source>
        <dbReference type="ARBA" id="ARBA00012191"/>
    </source>
</evidence>
<dbReference type="InterPro" id="IPR027417">
    <property type="entry name" value="P-loop_NTPase"/>
</dbReference>
<dbReference type="GO" id="GO:0005524">
    <property type="term" value="F:ATP binding"/>
    <property type="evidence" value="ECO:0007669"/>
    <property type="project" value="UniProtKB-KW"/>
</dbReference>
<comment type="catalytic activity">
    <reaction evidence="11">
        <text>ATP + H2O + xenobioticSide 1 = ADP + phosphate + xenobioticSide 2.</text>
        <dbReference type="EC" id="7.6.2.2"/>
    </reaction>
</comment>
<dbReference type="CDD" id="cd18567">
    <property type="entry name" value="ABC_6TM_CvaB_RaxB_like"/>
    <property type="match status" value="1"/>
</dbReference>
<dbReference type="KEGG" id="pgz:C2E15_00135"/>
<dbReference type="InterPro" id="IPR033838">
    <property type="entry name" value="CvaB_peptidase"/>
</dbReference>
<dbReference type="CDD" id="cd02419">
    <property type="entry name" value="Peptidase_C39C"/>
    <property type="match status" value="1"/>
</dbReference>
<dbReference type="FunFam" id="3.40.50.300:FF:000299">
    <property type="entry name" value="ABC transporter ATP-binding protein/permease"/>
    <property type="match status" value="1"/>
</dbReference>
<evidence type="ECO:0000259" key="13">
    <source>
        <dbReference type="PROSITE" id="PS50893"/>
    </source>
</evidence>
<dbReference type="AlphaFoldDB" id="A0A2L0IAR7"/>
<dbReference type="Proteomes" id="UP000238365">
    <property type="component" value="Chromosome"/>
</dbReference>
<protein>
    <recommendedName>
        <fullName evidence="3">ABC-type xenobiotic transporter</fullName>
        <ecNumber evidence="3">7.6.2.2</ecNumber>
    </recommendedName>
</protein>
<dbReference type="PANTHER" id="PTHR24221:SF606">
    <property type="entry name" value="COLICIN V SECRETION-PROCESSING ATP-BINDING PROTEIN"/>
    <property type="match status" value="1"/>
</dbReference>
<dbReference type="InterPro" id="IPR003439">
    <property type="entry name" value="ABC_transporter-like_ATP-bd"/>
</dbReference>
<evidence type="ECO:0000313" key="17">
    <source>
        <dbReference type="Proteomes" id="UP000238365"/>
    </source>
</evidence>
<dbReference type="PROSITE" id="PS50990">
    <property type="entry name" value="PEPTIDASE_C39"/>
    <property type="match status" value="1"/>
</dbReference>
<dbReference type="GO" id="GO:0006508">
    <property type="term" value="P:proteolysis"/>
    <property type="evidence" value="ECO:0007669"/>
    <property type="project" value="InterPro"/>
</dbReference>
<dbReference type="Pfam" id="PF00005">
    <property type="entry name" value="ABC_tran"/>
    <property type="match status" value="1"/>
</dbReference>
<dbReference type="PROSITE" id="PS00211">
    <property type="entry name" value="ABC_TRANSPORTER_1"/>
    <property type="match status" value="1"/>
</dbReference>
<name>A0A2L0IAR7_9GAMM</name>
<comment type="subcellular location">
    <subcellularLocation>
        <location evidence="1">Cell membrane</location>
        <topology evidence="1">Multi-pass membrane protein</topology>
    </subcellularLocation>
</comment>
<feature type="domain" description="ABC transporter" evidence="13">
    <location>
        <begin position="489"/>
        <end position="719"/>
    </location>
</feature>
<dbReference type="PROSITE" id="PS50893">
    <property type="entry name" value="ABC_TRANSPORTER_2"/>
    <property type="match status" value="1"/>
</dbReference>
<dbReference type="GO" id="GO:0008559">
    <property type="term" value="F:ABC-type xenobiotic transporter activity"/>
    <property type="evidence" value="ECO:0007669"/>
    <property type="project" value="UniProtKB-EC"/>
</dbReference>
<feature type="transmembrane region" description="Helical" evidence="12">
    <location>
        <begin position="309"/>
        <end position="328"/>
    </location>
</feature>
<evidence type="ECO:0000259" key="15">
    <source>
        <dbReference type="PROSITE" id="PS50990"/>
    </source>
</evidence>
<feature type="transmembrane region" description="Helical" evidence="12">
    <location>
        <begin position="206"/>
        <end position="227"/>
    </location>
</feature>
<sequence length="719" mass="79189">MKFLEALNFGWRRQLPVMQQTQATECGLTCVGMIANYFGHAIDMVTLRKRFPTSLKGATLADVMLIAHQLGMAGRALRLELDELGKLRRPCILHWEMNHFVVLKSVAKGKITIHDPARGKRDVPMDEVSRSFTGVALELLPAATFTQAQEKQSISMRKLIGNVTGIRSAFAQVMILSVALELFGILSPFYMQWVMDQVLVSANYDLLTLLGCGFIIVTLLNIAISALRSWVTTWFSSLLSVQWTANVCAHLLGLPMAYFESRHVGDVLSRFGSIGTIQNTLTGRFISSILDGVMAVVTLGMLFIYNIRLAWLVLGLLAAYVIIRWISFRPFRQANEDQIAASARAQSQLLESIRGVQAVKLNNKQEMRVAAYANALVESTNKGVAIQRLSIGFSSVQGAISGVGRIVLIWMAALQVLEGNFTSGMLVAFISFSDQFISRASGLVDAVIDFTMLRLHGERLADIVLTDREADMETLLPAPMHAAQSAPSLTIKDLSFRYAETEPYVLRHCDIAVAAGESVAIIGPSGQGKTTLAKLMMGLLKPESGCIELDGVDIKKLGMRHYRARLGCVMQDDILFAGSLSDNICFFDAQPDQEKIEDAAKVAQIHDDISAMPMGYHSLVGDMGSSLSGGQIQRVLLARALYRQPDLLILDEASSHLDVDRERMINQAIRHMPVTRIIIAHRPETICSADRIILLNQGKAVEIDKAHYARLSNTSPQSR</sequence>
<dbReference type="InterPro" id="IPR017871">
    <property type="entry name" value="ABC_transporter-like_CS"/>
</dbReference>
<dbReference type="Gene3D" id="3.40.50.300">
    <property type="entry name" value="P-loop containing nucleotide triphosphate hydrolases"/>
    <property type="match status" value="1"/>
</dbReference>
<keyword evidence="8" id="KW-0067">ATP-binding</keyword>
<dbReference type="GO" id="GO:0008234">
    <property type="term" value="F:cysteine-type peptidase activity"/>
    <property type="evidence" value="ECO:0007669"/>
    <property type="project" value="InterPro"/>
</dbReference>
<dbReference type="EMBL" id="CP026377">
    <property type="protein sequence ID" value="AUX91655.1"/>
    <property type="molecule type" value="Genomic_DNA"/>
</dbReference>
<feature type="transmembrane region" description="Helical" evidence="12">
    <location>
        <begin position="239"/>
        <end position="259"/>
    </location>
</feature>
<dbReference type="PROSITE" id="PS50929">
    <property type="entry name" value="ABC_TM1F"/>
    <property type="match status" value="1"/>
</dbReference>
<evidence type="ECO:0000256" key="5">
    <source>
        <dbReference type="ARBA" id="ARBA00022475"/>
    </source>
</evidence>
<dbReference type="Gene3D" id="3.90.70.10">
    <property type="entry name" value="Cysteine proteinases"/>
    <property type="match status" value="1"/>
</dbReference>
<feature type="transmembrane region" description="Helical" evidence="12">
    <location>
        <begin position="166"/>
        <end position="186"/>
    </location>
</feature>
<keyword evidence="9 12" id="KW-1133">Transmembrane helix</keyword>
<organism evidence="16 17">
    <name type="scientific">Mixta gaviniae</name>
    <dbReference type="NCBI Taxonomy" id="665914"/>
    <lineage>
        <taxon>Bacteria</taxon>
        <taxon>Pseudomonadati</taxon>
        <taxon>Pseudomonadota</taxon>
        <taxon>Gammaproteobacteria</taxon>
        <taxon>Enterobacterales</taxon>
        <taxon>Erwiniaceae</taxon>
        <taxon>Mixta</taxon>
    </lineage>
</organism>
<dbReference type="GO" id="GO:0034040">
    <property type="term" value="F:ATPase-coupled lipid transmembrane transporter activity"/>
    <property type="evidence" value="ECO:0007669"/>
    <property type="project" value="TreeGrafter"/>
</dbReference>
<dbReference type="PANTHER" id="PTHR24221">
    <property type="entry name" value="ATP-BINDING CASSETTE SUB-FAMILY B"/>
    <property type="match status" value="1"/>
</dbReference>
<dbReference type="SMART" id="SM00382">
    <property type="entry name" value="AAA"/>
    <property type="match status" value="1"/>
</dbReference>
<evidence type="ECO:0000256" key="11">
    <source>
        <dbReference type="ARBA" id="ARBA00034018"/>
    </source>
</evidence>
<accession>A0A2L0IAR7</accession>
<evidence type="ECO:0000259" key="14">
    <source>
        <dbReference type="PROSITE" id="PS50929"/>
    </source>
</evidence>
<dbReference type="InterPro" id="IPR005074">
    <property type="entry name" value="Peptidase_C39"/>
</dbReference>
<keyword evidence="17" id="KW-1185">Reference proteome</keyword>
<evidence type="ECO:0000256" key="12">
    <source>
        <dbReference type="SAM" id="Phobius"/>
    </source>
</evidence>
<keyword evidence="4" id="KW-0813">Transport</keyword>
<dbReference type="InterPro" id="IPR003593">
    <property type="entry name" value="AAA+_ATPase"/>
</dbReference>
<dbReference type="Gene3D" id="1.20.1560.10">
    <property type="entry name" value="ABC transporter type 1, transmembrane domain"/>
    <property type="match status" value="1"/>
</dbReference>
<dbReference type="GO" id="GO:0005886">
    <property type="term" value="C:plasma membrane"/>
    <property type="evidence" value="ECO:0007669"/>
    <property type="project" value="UniProtKB-SubCell"/>
</dbReference>